<dbReference type="PANTHER" id="PTHR43685">
    <property type="entry name" value="GLYCOSYLTRANSFERASE"/>
    <property type="match status" value="1"/>
</dbReference>
<evidence type="ECO:0000313" key="2">
    <source>
        <dbReference type="EMBL" id="AZI57350.1"/>
    </source>
</evidence>
<accession>A0A3G8ZJG0</accession>
<dbReference type="Gene3D" id="3.90.550.10">
    <property type="entry name" value="Spore Coat Polysaccharide Biosynthesis Protein SpsA, Chain A"/>
    <property type="match status" value="1"/>
</dbReference>
<sequence length="308" mass="33615">MTAPVNPPLVSVIIATRGRPELLRVAVRAILAQDYEGPIELIVVYDNIEIDRLGDIEVPARRSLTTISNARTQGLAGGRNTGIEAAHGEYVAFCDDDDHWLAPKLSRQMAIWESDPHAALVGSGIRIHTEKGEHVRLPPRRVMFADLLKSRITELHPSGFLMRRSGLVSGYGLVDEELPASYGEDYDLLLRAARTGPVLSVTEPLVIVNWNRPSFFSGKWEGIAAGLTYLLNKFPEFETSPAGTSRIAGQIAFAHAALGNRPAAKKWARLAIGGDRRQLRAYAAYAVAARLAPAGLMVRLVNLRGRGL</sequence>
<dbReference type="InterPro" id="IPR050834">
    <property type="entry name" value="Glycosyltransf_2"/>
</dbReference>
<dbReference type="Pfam" id="PF00535">
    <property type="entry name" value="Glycos_transf_2"/>
    <property type="match status" value="1"/>
</dbReference>
<dbReference type="AlphaFoldDB" id="A0A3G8ZJG0"/>
<dbReference type="InterPro" id="IPR001173">
    <property type="entry name" value="Glyco_trans_2-like"/>
</dbReference>
<evidence type="ECO:0000313" key="3">
    <source>
        <dbReference type="Proteomes" id="UP000268084"/>
    </source>
</evidence>
<keyword evidence="2" id="KW-0808">Transferase</keyword>
<dbReference type="Proteomes" id="UP000268084">
    <property type="component" value="Chromosome"/>
</dbReference>
<evidence type="ECO:0000259" key="1">
    <source>
        <dbReference type="Pfam" id="PF00535"/>
    </source>
</evidence>
<reference evidence="2 3" key="1">
    <citation type="submission" date="2018-11" db="EMBL/GenBank/DDBJ databases">
        <authorList>
            <person name="Da X."/>
        </authorList>
    </citation>
    <scope>NUCLEOTIDE SEQUENCE [LARGE SCALE GENOMIC DNA]</scope>
    <source>
        <strain evidence="2 3">S14-144</strain>
    </source>
</reference>
<dbReference type="CDD" id="cd00761">
    <property type="entry name" value="Glyco_tranf_GTA_type"/>
    <property type="match status" value="1"/>
</dbReference>
<name>A0A3G8ZJG0_9ACTN</name>
<keyword evidence="3" id="KW-1185">Reference proteome</keyword>
<dbReference type="SUPFAM" id="SSF53448">
    <property type="entry name" value="Nucleotide-diphospho-sugar transferases"/>
    <property type="match status" value="1"/>
</dbReference>
<dbReference type="RefSeq" id="WP_124798035.1">
    <property type="nucleotide sequence ID" value="NZ_CP034170.1"/>
</dbReference>
<dbReference type="GO" id="GO:0016740">
    <property type="term" value="F:transferase activity"/>
    <property type="evidence" value="ECO:0007669"/>
    <property type="project" value="UniProtKB-KW"/>
</dbReference>
<dbReference type="EMBL" id="CP034170">
    <property type="protein sequence ID" value="AZI57350.1"/>
    <property type="molecule type" value="Genomic_DNA"/>
</dbReference>
<dbReference type="InterPro" id="IPR029044">
    <property type="entry name" value="Nucleotide-diphossugar_trans"/>
</dbReference>
<proteinExistence type="predicted"/>
<protein>
    <submittedName>
        <fullName evidence="2">Glycosyltransferase family 2 protein</fullName>
    </submittedName>
</protein>
<gene>
    <name evidence="2" type="ORF">EH165_03425</name>
</gene>
<dbReference type="KEGG" id="nak:EH165_03425"/>
<reference evidence="2 3" key="2">
    <citation type="submission" date="2018-12" db="EMBL/GenBank/DDBJ databases">
        <title>Nakamurella antarcticus sp. nov., isolated from Antarctica South Shetland Islands soil.</title>
        <authorList>
            <person name="Peng F."/>
        </authorList>
    </citation>
    <scope>NUCLEOTIDE SEQUENCE [LARGE SCALE GENOMIC DNA]</scope>
    <source>
        <strain evidence="2 3">S14-144</strain>
    </source>
</reference>
<dbReference type="PANTHER" id="PTHR43685:SF2">
    <property type="entry name" value="GLYCOSYLTRANSFERASE 2-LIKE DOMAIN-CONTAINING PROTEIN"/>
    <property type="match status" value="1"/>
</dbReference>
<feature type="domain" description="Glycosyltransferase 2-like" evidence="1">
    <location>
        <begin position="11"/>
        <end position="166"/>
    </location>
</feature>
<dbReference type="OrthoDB" id="153025at2"/>
<organism evidence="2 3">
    <name type="scientific">Nakamurella antarctica</name>
    <dbReference type="NCBI Taxonomy" id="1902245"/>
    <lineage>
        <taxon>Bacteria</taxon>
        <taxon>Bacillati</taxon>
        <taxon>Actinomycetota</taxon>
        <taxon>Actinomycetes</taxon>
        <taxon>Nakamurellales</taxon>
        <taxon>Nakamurellaceae</taxon>
        <taxon>Nakamurella</taxon>
    </lineage>
</organism>